<sequence>MTTLEDIYHPNERDRWFYAEKDECLVVCPLNIVGDISEHEISKIKTLYLTLKNNWVRAKFPKTVKENLKIKHYIKIGEECPLCYEPIWHKKNAFLTDCGHAFHSSCIHSYEMANIYNDNGIFCPMCRCDMGLYGQNGYIYFNSENRLDKLEDFWNNISYKTPRVCCNNHILGLNKNCKKCVNYRMCF</sequence>
<dbReference type="Pfam" id="PF13639">
    <property type="entry name" value="zf-RING_2"/>
    <property type="match status" value="1"/>
</dbReference>
<name>A0A6C0DMW1_9ZZZZ</name>
<dbReference type="InterPro" id="IPR001841">
    <property type="entry name" value="Znf_RING"/>
</dbReference>
<dbReference type="AlphaFoldDB" id="A0A6C0DMW1"/>
<dbReference type="PROSITE" id="PS50089">
    <property type="entry name" value="ZF_RING_2"/>
    <property type="match status" value="1"/>
</dbReference>
<reference evidence="2" key="1">
    <citation type="journal article" date="2020" name="Nature">
        <title>Giant virus diversity and host interactions through global metagenomics.</title>
        <authorList>
            <person name="Schulz F."/>
            <person name="Roux S."/>
            <person name="Paez-Espino D."/>
            <person name="Jungbluth S."/>
            <person name="Walsh D.A."/>
            <person name="Denef V.J."/>
            <person name="McMahon K.D."/>
            <person name="Konstantinidis K.T."/>
            <person name="Eloe-Fadrosh E.A."/>
            <person name="Kyrpides N.C."/>
            <person name="Woyke T."/>
        </authorList>
    </citation>
    <scope>NUCLEOTIDE SEQUENCE</scope>
    <source>
        <strain evidence="2">GVMAG-M-3300023174-24</strain>
    </source>
</reference>
<proteinExistence type="predicted"/>
<dbReference type="SMART" id="SM00184">
    <property type="entry name" value="RING"/>
    <property type="match status" value="1"/>
</dbReference>
<organism evidence="2">
    <name type="scientific">viral metagenome</name>
    <dbReference type="NCBI Taxonomy" id="1070528"/>
    <lineage>
        <taxon>unclassified sequences</taxon>
        <taxon>metagenomes</taxon>
        <taxon>organismal metagenomes</taxon>
    </lineage>
</organism>
<dbReference type="Gene3D" id="3.30.40.10">
    <property type="entry name" value="Zinc/RING finger domain, C3HC4 (zinc finger)"/>
    <property type="match status" value="1"/>
</dbReference>
<evidence type="ECO:0000313" key="2">
    <source>
        <dbReference type="EMBL" id="QHT17199.1"/>
    </source>
</evidence>
<dbReference type="SUPFAM" id="SSF57850">
    <property type="entry name" value="RING/U-box"/>
    <property type="match status" value="1"/>
</dbReference>
<evidence type="ECO:0000259" key="1">
    <source>
        <dbReference type="PROSITE" id="PS50089"/>
    </source>
</evidence>
<dbReference type="InterPro" id="IPR013083">
    <property type="entry name" value="Znf_RING/FYVE/PHD"/>
</dbReference>
<feature type="domain" description="RING-type" evidence="1">
    <location>
        <begin position="80"/>
        <end position="127"/>
    </location>
</feature>
<dbReference type="EMBL" id="MN739632">
    <property type="protein sequence ID" value="QHT17199.1"/>
    <property type="molecule type" value="Genomic_DNA"/>
</dbReference>
<protein>
    <recommendedName>
        <fullName evidence="1">RING-type domain-containing protein</fullName>
    </recommendedName>
</protein>
<accession>A0A6C0DMW1</accession>